<dbReference type="InterPro" id="IPR011006">
    <property type="entry name" value="CheY-like_superfamily"/>
</dbReference>
<dbReference type="InterPro" id="IPR001054">
    <property type="entry name" value="A/G_cyclase"/>
</dbReference>
<dbReference type="SUPFAM" id="SSF52172">
    <property type="entry name" value="CheY-like"/>
    <property type="match status" value="1"/>
</dbReference>
<dbReference type="SUPFAM" id="SSF48452">
    <property type="entry name" value="TPR-like"/>
    <property type="match status" value="1"/>
</dbReference>
<dbReference type="STRING" id="156889.Mmc1_3029"/>
<dbReference type="Pfam" id="PF00072">
    <property type="entry name" value="Response_reg"/>
    <property type="match status" value="1"/>
</dbReference>
<evidence type="ECO:0000259" key="2">
    <source>
        <dbReference type="PROSITE" id="PS50110"/>
    </source>
</evidence>
<evidence type="ECO:0000313" key="4">
    <source>
        <dbReference type="EMBL" id="ABK45520.1"/>
    </source>
</evidence>
<dbReference type="Proteomes" id="UP000002586">
    <property type="component" value="Chromosome"/>
</dbReference>
<dbReference type="SMART" id="SM00044">
    <property type="entry name" value="CYCc"/>
    <property type="match status" value="1"/>
</dbReference>
<dbReference type="InterPro" id="IPR011990">
    <property type="entry name" value="TPR-like_helical_dom_sf"/>
</dbReference>
<evidence type="ECO:0000259" key="3">
    <source>
        <dbReference type="PROSITE" id="PS50125"/>
    </source>
</evidence>
<dbReference type="SUPFAM" id="SSF55073">
    <property type="entry name" value="Nucleotide cyclase"/>
    <property type="match status" value="1"/>
</dbReference>
<keyword evidence="5" id="KW-1185">Reference proteome</keyword>
<dbReference type="PROSITE" id="PS50125">
    <property type="entry name" value="GUANYLATE_CYCLASE_2"/>
    <property type="match status" value="1"/>
</dbReference>
<dbReference type="EMBL" id="CP000471">
    <property type="protein sequence ID" value="ABK45520.1"/>
    <property type="molecule type" value="Genomic_DNA"/>
</dbReference>
<organism evidence="4 5">
    <name type="scientific">Magnetococcus marinus (strain ATCC BAA-1437 / JCM 17883 / MC-1)</name>
    <dbReference type="NCBI Taxonomy" id="156889"/>
    <lineage>
        <taxon>Bacteria</taxon>
        <taxon>Pseudomonadati</taxon>
        <taxon>Pseudomonadota</taxon>
        <taxon>Magnetococcia</taxon>
        <taxon>Magnetococcales</taxon>
        <taxon>Magnetococcaceae</taxon>
        <taxon>Magnetococcus</taxon>
    </lineage>
</organism>
<protein>
    <submittedName>
        <fullName evidence="4">Adenylate/guanylate cyclase</fullName>
    </submittedName>
</protein>
<dbReference type="PANTHER" id="PTHR43081:SF1">
    <property type="entry name" value="ADENYLATE CYCLASE, TERMINAL-DIFFERENTIATION SPECIFIC"/>
    <property type="match status" value="1"/>
</dbReference>
<dbReference type="GO" id="GO:0004016">
    <property type="term" value="F:adenylate cyclase activity"/>
    <property type="evidence" value="ECO:0007669"/>
    <property type="project" value="UniProtKB-ARBA"/>
</dbReference>
<evidence type="ECO:0000313" key="5">
    <source>
        <dbReference type="Proteomes" id="UP000002586"/>
    </source>
</evidence>
<dbReference type="InterPro" id="IPR001789">
    <property type="entry name" value="Sig_transdc_resp-reg_receiver"/>
</dbReference>
<dbReference type="Gene3D" id="3.30.70.1230">
    <property type="entry name" value="Nucleotide cyclase"/>
    <property type="match status" value="1"/>
</dbReference>
<feature type="domain" description="Response regulatory" evidence="2">
    <location>
        <begin position="6"/>
        <end position="159"/>
    </location>
</feature>
<reference evidence="4 5" key="2">
    <citation type="journal article" date="2012" name="Int. J. Syst. Evol. Microbiol.">
        <title>Magnetococcus marinus gen. nov., sp. nov., a marine, magnetotactic bacterium that represents a novel lineage (Magnetococcaceae fam. nov.; Magnetococcales ord. nov.) at the base of the Alphaproteobacteria.</title>
        <authorList>
            <person name="Bazylinski D.A."/>
            <person name="Williams T.J."/>
            <person name="Lefevre C.T."/>
            <person name="Berg R.J."/>
            <person name="Zhang C.L."/>
            <person name="Bowser S.S."/>
            <person name="Dean A.J."/>
            <person name="Beveridge T.J."/>
        </authorList>
    </citation>
    <scope>NUCLEOTIDE SEQUENCE [LARGE SCALE GENOMIC DNA]</scope>
    <source>
        <strain evidence="5">ATCC BAA-1437 / JCM 17883 / MC-1</strain>
    </source>
</reference>
<dbReference type="RefSeq" id="WP_011714584.1">
    <property type="nucleotide sequence ID" value="NC_008576.1"/>
</dbReference>
<proteinExistence type="predicted"/>
<dbReference type="AlphaFoldDB" id="A0LC27"/>
<sequence>MQTNNRVLVLDDDAHLRDAYRHILAPQPASAHVSDHLLDFLAEGEVAPRPAEEECDLLTHFDVTAVAQGLEGVEAVRQAVQEGRPYAVAFVDIRMPPGIDGLEAASRIRQEDPSIYIIIVTAYSDRSIEEIQRQLRHDVVLGRKPLSKEEIFQMARNACVSWQRDRELAESRDSLARKHHQLQEQLEVFNKFVPRKFIHVLDPATDGGHLSLGECSERVMTVMFSDIRSFTAFSETLTPTDSFRFINSYLGHMGPIIRKHDGIIDKYLGDGIMALFEEPDNAVRTTIEMSHRLHEYNLGRGRAGYQPIAIGVGINVGRLMLGTIGESDRMDTTVIGDTVNLAARTEGLTKTYGVPVMLSAAACAALLAPDAFSTRLVDWVKVRGKRDSMAFYEIVDAWPEPQRTAREGIISLYENGVKLYHEGSIKEALQCFQDCLAACPDDVPTRLFLQRCWGMANRYSETIDLTVQTPYKVPLGKEGETS</sequence>
<keyword evidence="1" id="KW-0597">Phosphoprotein</keyword>
<dbReference type="OrthoDB" id="9762462at2"/>
<dbReference type="CDD" id="cd07302">
    <property type="entry name" value="CHD"/>
    <property type="match status" value="1"/>
</dbReference>
<dbReference type="eggNOG" id="COG0784">
    <property type="taxonomic scope" value="Bacteria"/>
</dbReference>
<dbReference type="GO" id="GO:0000160">
    <property type="term" value="P:phosphorelay signal transduction system"/>
    <property type="evidence" value="ECO:0007669"/>
    <property type="project" value="InterPro"/>
</dbReference>
<feature type="modified residue" description="4-aspartylphosphate" evidence="1">
    <location>
        <position position="92"/>
    </location>
</feature>
<name>A0LC27_MAGMM</name>
<dbReference type="InterPro" id="IPR050697">
    <property type="entry name" value="Adenylyl/Guanylyl_Cyclase_3/4"/>
</dbReference>
<gene>
    <name evidence="4" type="ordered locus">Mmc1_3029</name>
</gene>
<feature type="domain" description="Guanylate cyclase" evidence="3">
    <location>
        <begin position="221"/>
        <end position="346"/>
    </location>
</feature>
<reference evidence="5" key="1">
    <citation type="journal article" date="2009" name="Appl. Environ. Microbiol.">
        <title>Complete genome sequence of the chemolithoautotrophic marine magnetotactic coccus strain MC-1.</title>
        <authorList>
            <person name="Schubbe S."/>
            <person name="Williams T.J."/>
            <person name="Xie G."/>
            <person name="Kiss H.E."/>
            <person name="Brettin T.S."/>
            <person name="Martinez D."/>
            <person name="Ross C.A."/>
            <person name="Schuler D."/>
            <person name="Cox B.L."/>
            <person name="Nealson K.H."/>
            <person name="Bazylinski D.A."/>
        </authorList>
    </citation>
    <scope>NUCLEOTIDE SEQUENCE [LARGE SCALE GENOMIC DNA]</scope>
    <source>
        <strain evidence="5">ATCC BAA-1437 / JCM 17883 / MC-1</strain>
    </source>
</reference>
<dbReference type="HOGENOM" id="CLU_000445_110_2_5"/>
<dbReference type="Gene3D" id="3.40.50.2300">
    <property type="match status" value="1"/>
</dbReference>
<dbReference type="InterPro" id="IPR029787">
    <property type="entry name" value="Nucleotide_cyclase"/>
</dbReference>
<evidence type="ECO:0000256" key="1">
    <source>
        <dbReference type="PROSITE-ProRule" id="PRU00169"/>
    </source>
</evidence>
<dbReference type="eggNOG" id="COG2114">
    <property type="taxonomic scope" value="Bacteria"/>
</dbReference>
<dbReference type="PROSITE" id="PS50110">
    <property type="entry name" value="RESPONSE_REGULATORY"/>
    <property type="match status" value="1"/>
</dbReference>
<dbReference type="GO" id="GO:0006171">
    <property type="term" value="P:cAMP biosynthetic process"/>
    <property type="evidence" value="ECO:0007669"/>
    <property type="project" value="TreeGrafter"/>
</dbReference>
<dbReference type="Pfam" id="PF00211">
    <property type="entry name" value="Guanylate_cyc"/>
    <property type="match status" value="1"/>
</dbReference>
<dbReference type="PANTHER" id="PTHR43081">
    <property type="entry name" value="ADENYLATE CYCLASE, TERMINAL-DIFFERENTIATION SPECIFIC-RELATED"/>
    <property type="match status" value="1"/>
</dbReference>
<dbReference type="KEGG" id="mgm:Mmc1_3029"/>
<accession>A0LC27</accession>